<keyword evidence="2" id="KW-1185">Reference proteome</keyword>
<reference evidence="1 2" key="1">
    <citation type="journal article" date="2022" name="Genome Biol. Evol.">
        <title>The Spruce Budworm Genome: Reconstructing the Evolutionary History of Antifreeze Proteins.</title>
        <authorList>
            <person name="Beliveau C."/>
            <person name="Gagne P."/>
            <person name="Picq S."/>
            <person name="Vernygora O."/>
            <person name="Keeling C.I."/>
            <person name="Pinkney K."/>
            <person name="Doucet D."/>
            <person name="Wen F."/>
            <person name="Johnston J.S."/>
            <person name="Maaroufi H."/>
            <person name="Boyle B."/>
            <person name="Laroche J."/>
            <person name="Dewar K."/>
            <person name="Juretic N."/>
            <person name="Blackburn G."/>
            <person name="Nisole A."/>
            <person name="Brunet B."/>
            <person name="Brandao M."/>
            <person name="Lumley L."/>
            <person name="Duan J."/>
            <person name="Quan G."/>
            <person name="Lucarotti C.J."/>
            <person name="Roe A.D."/>
            <person name="Sperling F.A.H."/>
            <person name="Levesque R.C."/>
            <person name="Cusson M."/>
        </authorList>
    </citation>
    <scope>NUCLEOTIDE SEQUENCE [LARGE SCALE GENOMIC DNA]</scope>
    <source>
        <strain evidence="1">Glfc:IPQL:Cfum</strain>
    </source>
</reference>
<dbReference type="Proteomes" id="UP001064048">
    <property type="component" value="Chromosome 13"/>
</dbReference>
<proteinExistence type="predicted"/>
<organism evidence="1 2">
    <name type="scientific">Choristoneura fumiferana</name>
    <name type="common">Spruce budworm moth</name>
    <name type="synonym">Archips fumiferana</name>
    <dbReference type="NCBI Taxonomy" id="7141"/>
    <lineage>
        <taxon>Eukaryota</taxon>
        <taxon>Metazoa</taxon>
        <taxon>Ecdysozoa</taxon>
        <taxon>Arthropoda</taxon>
        <taxon>Hexapoda</taxon>
        <taxon>Insecta</taxon>
        <taxon>Pterygota</taxon>
        <taxon>Neoptera</taxon>
        <taxon>Endopterygota</taxon>
        <taxon>Lepidoptera</taxon>
        <taxon>Glossata</taxon>
        <taxon>Ditrysia</taxon>
        <taxon>Tortricoidea</taxon>
        <taxon>Tortricidae</taxon>
        <taxon>Tortricinae</taxon>
        <taxon>Choristoneura</taxon>
    </lineage>
</organism>
<sequence>MNLNTISKELGNLLDAHHGRNARGQSSGPLTTPANDANSHRKHVQDIKDSQKVVLEVQPKIRFKTLELLKRKQEVIDLTKD</sequence>
<evidence type="ECO:0000313" key="1">
    <source>
        <dbReference type="EMBL" id="KAI8420590.1"/>
    </source>
</evidence>
<protein>
    <submittedName>
        <fullName evidence="1">Uncharacterized protein</fullName>
    </submittedName>
</protein>
<name>A0ACC0J8Z5_CHOFU</name>
<accession>A0ACC0J8Z5</accession>
<evidence type="ECO:0000313" key="2">
    <source>
        <dbReference type="Proteomes" id="UP001064048"/>
    </source>
</evidence>
<dbReference type="EMBL" id="CM046113">
    <property type="protein sequence ID" value="KAI8420590.1"/>
    <property type="molecule type" value="Genomic_DNA"/>
</dbReference>
<comment type="caution">
    <text evidence="1">The sequence shown here is derived from an EMBL/GenBank/DDBJ whole genome shotgun (WGS) entry which is preliminary data.</text>
</comment>
<gene>
    <name evidence="1" type="ORF">MSG28_007838</name>
</gene>